<dbReference type="Proteomes" id="UP000005667">
    <property type="component" value="Plasmid AZO_p4"/>
</dbReference>
<dbReference type="InterPro" id="IPR036097">
    <property type="entry name" value="HisK_dim/P_sf"/>
</dbReference>
<feature type="domain" description="Response regulatory" evidence="6">
    <location>
        <begin position="437"/>
        <end position="549"/>
    </location>
</feature>
<reference evidence="8" key="1">
    <citation type="journal article" date="2011" name="PLoS Genet.">
        <title>Azospirillum genomes reveal transition of bacteria from aquatic to terrestrial environments.</title>
        <authorList>
            <person name="Wisniewski-Dye F."/>
            <person name="Borziak K."/>
            <person name="Khalsa-Moyers G."/>
            <person name="Alexandre G."/>
            <person name="Sukharnikov L.O."/>
            <person name="Wuichet K."/>
            <person name="Hurst G.B."/>
            <person name="McDonald W.H."/>
            <person name="Robertson J.S."/>
            <person name="Barbe V."/>
            <person name="Calteau A."/>
            <person name="Rouy Z."/>
            <person name="Mangenot S."/>
            <person name="Prigent-Combaret C."/>
            <person name="Normand P."/>
            <person name="Boyer M."/>
            <person name="Siguier P."/>
            <person name="Dessaux Y."/>
            <person name="Elmerich C."/>
            <person name="Condemine G."/>
            <person name="Krishnen G."/>
            <person name="Kennedy I."/>
            <person name="Paterson A.H."/>
            <person name="Gonzalez V."/>
            <person name="Mavingui P."/>
            <person name="Zhulin I.B."/>
        </authorList>
    </citation>
    <scope>NUCLEOTIDE SEQUENCE [LARGE SCALE GENOMIC DNA]</scope>
    <source>
        <strain evidence="8">4B</strain>
    </source>
</reference>
<dbReference type="EMBL" id="FQ311872">
    <property type="protein sequence ID" value="CBS90803.1"/>
    <property type="molecule type" value="Genomic_DNA"/>
</dbReference>
<accession>G7ZH87</accession>
<keyword evidence="5" id="KW-0472">Membrane</keyword>
<dbReference type="AlphaFoldDB" id="G7ZH87"/>
<dbReference type="InterPro" id="IPR001789">
    <property type="entry name" value="Sig_transdc_resp-reg_receiver"/>
</dbReference>
<dbReference type="Gene3D" id="3.40.50.2300">
    <property type="match status" value="1"/>
</dbReference>
<sequence>MSPSDHSLPRPAVPPAHAPAGREASGNAVVAPALAALAGAAVLLLPVLDPLGAAAPWALPLLAAGTGAAAGLALFRAWAARRRSAGAEPQHPASAESPAASPPAGRGGGEAGSAAARIAELEEALQETQRRLSAQLRAQQMAAMDARAELARTIVHDFNNALGAVAGYADFLAADLPAGSPQADYAERILIAVHRARPEFRRLALAARLEPAVVVQERAARVLDEAAELLRTATATPAGLAVRHAPATPDPLCDAGLLARTLAGLAAEIVLAAGGGTELRFCLRAAPSGLAWGGFDGEGAGGDPDPGEGEGEGEGEDAAGAGWQVRRLLQPRDGLHTLFELRVDGAPLADDLLFALVDPLLSVRTRYRRGQPVREDGDWPTALSTARRHDGGLSLLTHPVEGTAIRLYIPAVPASRPVPAPADPPPSSQRRNDPALRVLVVEADPASGDRFQTGLEQQGFEVSVCDDLRDALDVVAEEPGFFDAVVIGPGLSALPAGSALAGRLKELRGDLPCVLYGGEPPCGPAGPADLVLPTPVDLPRLAHGVAALAAGRAGGGRAGEGRAGGERG</sequence>
<evidence type="ECO:0000256" key="4">
    <source>
        <dbReference type="SAM" id="MobiDB-lite"/>
    </source>
</evidence>
<evidence type="ECO:0000259" key="6">
    <source>
        <dbReference type="PROSITE" id="PS50110"/>
    </source>
</evidence>
<dbReference type="SUPFAM" id="SSF52172">
    <property type="entry name" value="CheY-like"/>
    <property type="match status" value="1"/>
</dbReference>
<feature type="transmembrane region" description="Helical" evidence="5">
    <location>
        <begin position="54"/>
        <end position="75"/>
    </location>
</feature>
<evidence type="ECO:0000256" key="3">
    <source>
        <dbReference type="PROSITE-ProRule" id="PRU00169"/>
    </source>
</evidence>
<feature type="compositionally biased region" description="Acidic residues" evidence="4">
    <location>
        <begin position="305"/>
        <end position="317"/>
    </location>
</feature>
<evidence type="ECO:0000313" key="8">
    <source>
        <dbReference type="Proteomes" id="UP000005667"/>
    </source>
</evidence>
<evidence type="ECO:0000256" key="5">
    <source>
        <dbReference type="SAM" id="Phobius"/>
    </source>
</evidence>
<dbReference type="InterPro" id="IPR011006">
    <property type="entry name" value="CheY-like_superfamily"/>
</dbReference>
<feature type="transmembrane region" description="Helical" evidence="5">
    <location>
        <begin position="29"/>
        <end position="48"/>
    </location>
</feature>
<geneLocation type="plasmid" evidence="7 8">
    <name>AZO_p4</name>
</geneLocation>
<proteinExistence type="predicted"/>
<dbReference type="RefSeq" id="WP_014189652.1">
    <property type="nucleotide sequence ID" value="NC_016587.1"/>
</dbReference>
<dbReference type="GO" id="GO:0000155">
    <property type="term" value="F:phosphorelay sensor kinase activity"/>
    <property type="evidence" value="ECO:0007669"/>
    <property type="project" value="InterPro"/>
</dbReference>
<organism evidence="7 8">
    <name type="scientific">Azospirillum lipoferum (strain 4B)</name>
    <dbReference type="NCBI Taxonomy" id="862719"/>
    <lineage>
        <taxon>Bacteria</taxon>
        <taxon>Pseudomonadati</taxon>
        <taxon>Pseudomonadota</taxon>
        <taxon>Alphaproteobacteria</taxon>
        <taxon>Rhodospirillales</taxon>
        <taxon>Azospirillaceae</taxon>
        <taxon>Azospirillum</taxon>
    </lineage>
</organism>
<dbReference type="HOGENOM" id="CLU_479549_0_0_5"/>
<feature type="region of interest" description="Disordered" evidence="4">
    <location>
        <begin position="1"/>
        <end position="22"/>
    </location>
</feature>
<dbReference type="KEGG" id="ali:AZOLI_p40421"/>
<keyword evidence="5" id="KW-1133">Transmembrane helix</keyword>
<feature type="compositionally biased region" description="Gly residues" evidence="4">
    <location>
        <begin position="294"/>
        <end position="304"/>
    </location>
</feature>
<protein>
    <recommendedName>
        <fullName evidence="2">histidine kinase</fullName>
        <ecNumber evidence="2">2.7.13.3</ecNumber>
    </recommendedName>
</protein>
<dbReference type="PROSITE" id="PS50110">
    <property type="entry name" value="RESPONSE_REGULATORY"/>
    <property type="match status" value="1"/>
</dbReference>
<dbReference type="EC" id="2.7.13.3" evidence="2"/>
<keyword evidence="7" id="KW-0614">Plasmid</keyword>
<dbReference type="OrthoDB" id="7302231at2"/>
<evidence type="ECO:0000256" key="1">
    <source>
        <dbReference type="ARBA" id="ARBA00000085"/>
    </source>
</evidence>
<feature type="region of interest" description="Disordered" evidence="4">
    <location>
        <begin position="294"/>
        <end position="317"/>
    </location>
</feature>
<dbReference type="InterPro" id="IPR003661">
    <property type="entry name" value="HisK_dim/P_dom"/>
</dbReference>
<dbReference type="Gene3D" id="1.10.287.130">
    <property type="match status" value="1"/>
</dbReference>
<comment type="caution">
    <text evidence="3">Lacks conserved residue(s) required for the propagation of feature annotation.</text>
</comment>
<evidence type="ECO:0000313" key="7">
    <source>
        <dbReference type="EMBL" id="CBS90803.1"/>
    </source>
</evidence>
<evidence type="ECO:0000256" key="2">
    <source>
        <dbReference type="ARBA" id="ARBA00012438"/>
    </source>
</evidence>
<feature type="compositionally biased region" description="Pro residues" evidence="4">
    <location>
        <begin position="416"/>
        <end position="427"/>
    </location>
</feature>
<comment type="catalytic activity">
    <reaction evidence="1">
        <text>ATP + protein L-histidine = ADP + protein N-phospho-L-histidine.</text>
        <dbReference type="EC" id="2.7.13.3"/>
    </reaction>
</comment>
<feature type="region of interest" description="Disordered" evidence="4">
    <location>
        <begin position="415"/>
        <end position="434"/>
    </location>
</feature>
<feature type="region of interest" description="Disordered" evidence="4">
    <location>
        <begin position="85"/>
        <end position="113"/>
    </location>
</feature>
<dbReference type="SUPFAM" id="SSF47384">
    <property type="entry name" value="Homodimeric domain of signal transducing histidine kinase"/>
    <property type="match status" value="1"/>
</dbReference>
<dbReference type="CDD" id="cd00082">
    <property type="entry name" value="HisKA"/>
    <property type="match status" value="1"/>
</dbReference>
<keyword evidence="8" id="KW-1185">Reference proteome</keyword>
<gene>
    <name evidence="7" type="ordered locus">AZOLI_p40421</name>
</gene>
<keyword evidence="5" id="KW-0812">Transmembrane</keyword>
<feature type="compositionally biased region" description="Low complexity" evidence="4">
    <location>
        <begin position="92"/>
        <end position="104"/>
    </location>
</feature>
<name>G7ZH87_AZOL4</name>